<keyword evidence="6" id="KW-0206">Cytoskeleton</keyword>
<dbReference type="eggNOG" id="KOG0242">
    <property type="taxonomic scope" value="Eukaryota"/>
</dbReference>
<dbReference type="AlphaFoldDB" id="A0A1U7SHX7"/>
<evidence type="ECO:0000256" key="1">
    <source>
        <dbReference type="ARBA" id="ARBA00004245"/>
    </source>
</evidence>
<dbReference type="RefSeq" id="XP_006038084.1">
    <property type="nucleotide sequence ID" value="XM_006038022.3"/>
</dbReference>
<dbReference type="CDD" id="cd01376">
    <property type="entry name" value="KISc_KID_like"/>
    <property type="match status" value="1"/>
</dbReference>
<dbReference type="GeneID" id="102377393"/>
<dbReference type="PANTHER" id="PTHR47969:SF9">
    <property type="entry name" value="KINESIN-LIKE PROTEIN"/>
    <property type="match status" value="1"/>
</dbReference>
<dbReference type="Pfam" id="PF00225">
    <property type="entry name" value="Kinesin"/>
    <property type="match status" value="1"/>
</dbReference>
<keyword evidence="11" id="KW-1185">Reference proteome</keyword>
<reference evidence="12" key="1">
    <citation type="submission" date="2022-04" db="UniProtKB">
        <authorList>
            <consortium name="RefSeq"/>
        </authorList>
    </citation>
    <scope>IDENTIFICATION</scope>
</reference>
<proteinExistence type="inferred from homology"/>
<dbReference type="CTD" id="3835"/>
<evidence type="ECO:0000256" key="7">
    <source>
        <dbReference type="PROSITE-ProRule" id="PRU00283"/>
    </source>
</evidence>
<protein>
    <submittedName>
        <fullName evidence="12 13">Kinesin-like protein KIF22 isoform X1</fullName>
    </submittedName>
</protein>
<feature type="compositionally biased region" description="Basic and acidic residues" evidence="9">
    <location>
        <begin position="354"/>
        <end position="368"/>
    </location>
</feature>
<dbReference type="SMART" id="SM00129">
    <property type="entry name" value="KISc"/>
    <property type="match status" value="1"/>
</dbReference>
<evidence type="ECO:0000313" key="14">
    <source>
        <dbReference type="RefSeq" id="XP_025050287.1"/>
    </source>
</evidence>
<sequence length="606" mass="67312">MQSQPRPSMKEHRQPDAPVPVRVCVRLRPCSKDSEPCVRGLDSRSLELVNWRNAKETFKYQFDTFYGDTATQQDVYCSSVQPILHHLLQGQNASVLAYGPTGAGKTHTMLGSPQQPGVIPRAVRDILHMVREAGCGPDGHNCSYSVSMSYLEVYQEKVLDLLEPSGRDLVLRETPDRSIMVTGLTEQELSSFHDFEKHFLLASRNRTVASTGLNSRSSRSHAALVLRVAQSRPLVPARSAKLQLVDLAGCEDNRLTGNCGLRLRESSVINTSLLVLGKVVDALRLGRPRVPYRDSKLTRLLQDSLGGSAHSVVIAHVAPEQRFYFDTLTTLNFATRSKQVVNKPFAPGALPEPAAEKTLQKENSDKQKQSTSKEGPLVAEKPLGALLPLDQLEPSLVQRVLRLEELERQQGAGHRGLPLLGTPKAERKALLRCLEETQAELEKMRQQQKELEAKELLRAASTPEPPQAIVLPMRQVPIPQKRAPPTEDEGILVLKRRSDPGGTENAVPSWELTRCQELMVRGHQKLLELLNQGSTRELLSLKRIGPRTAELIMAWREQHGPFVTLQDLQRMETMTAKKVATLIKANTLDCIQMLLPPGPSALSLFS</sequence>
<dbReference type="GO" id="GO:0003777">
    <property type="term" value="F:microtubule motor activity"/>
    <property type="evidence" value="ECO:0007669"/>
    <property type="project" value="InterPro"/>
</dbReference>
<comment type="subcellular location">
    <subcellularLocation>
        <location evidence="1">Cytoplasm</location>
        <location evidence="1">Cytoskeleton</location>
    </subcellularLocation>
</comment>
<evidence type="ECO:0000256" key="8">
    <source>
        <dbReference type="SAM" id="Coils"/>
    </source>
</evidence>
<evidence type="ECO:0000259" key="10">
    <source>
        <dbReference type="PROSITE" id="PS50067"/>
    </source>
</evidence>
<dbReference type="InterPro" id="IPR010994">
    <property type="entry name" value="RuvA_2-like"/>
</dbReference>
<keyword evidence="2" id="KW-0493">Microtubule</keyword>
<feature type="binding site" evidence="7">
    <location>
        <begin position="99"/>
        <end position="106"/>
    </location>
    <ligand>
        <name>ATP</name>
        <dbReference type="ChEBI" id="CHEBI:30616"/>
    </ligand>
</feature>
<dbReference type="SUPFAM" id="SSF52540">
    <property type="entry name" value="P-loop containing nucleoside triphosphate hydrolases"/>
    <property type="match status" value="1"/>
</dbReference>
<evidence type="ECO:0000313" key="13">
    <source>
        <dbReference type="RefSeq" id="XP_006038085.1"/>
    </source>
</evidence>
<dbReference type="Gene3D" id="1.10.150.280">
    <property type="entry name" value="AF1531-like domain"/>
    <property type="match status" value="1"/>
</dbReference>
<dbReference type="InterPro" id="IPR036961">
    <property type="entry name" value="Kinesin_motor_dom_sf"/>
</dbReference>
<dbReference type="PANTHER" id="PTHR47969">
    <property type="entry name" value="CHROMOSOME-ASSOCIATED KINESIN KIF4A-RELATED"/>
    <property type="match status" value="1"/>
</dbReference>
<dbReference type="InterPro" id="IPR027640">
    <property type="entry name" value="Kinesin-like_fam"/>
</dbReference>
<dbReference type="GO" id="GO:0005874">
    <property type="term" value="C:microtubule"/>
    <property type="evidence" value="ECO:0007669"/>
    <property type="project" value="UniProtKB-KW"/>
</dbReference>
<evidence type="ECO:0000256" key="3">
    <source>
        <dbReference type="ARBA" id="ARBA00022741"/>
    </source>
</evidence>
<dbReference type="KEGG" id="asn:102377393"/>
<dbReference type="PRINTS" id="PR00380">
    <property type="entry name" value="KINESINHEAVY"/>
</dbReference>
<dbReference type="GO" id="GO:0007052">
    <property type="term" value="P:mitotic spindle organization"/>
    <property type="evidence" value="ECO:0007669"/>
    <property type="project" value="TreeGrafter"/>
</dbReference>
<dbReference type="RefSeq" id="XP_006038085.1">
    <property type="nucleotide sequence ID" value="XM_006038023.3"/>
</dbReference>
<dbReference type="Pfam" id="PF12836">
    <property type="entry name" value="HHH_3"/>
    <property type="match status" value="1"/>
</dbReference>
<keyword evidence="3 7" id="KW-0547">Nucleotide-binding</keyword>
<evidence type="ECO:0000313" key="12">
    <source>
        <dbReference type="RefSeq" id="XP_006038084.1"/>
    </source>
</evidence>
<dbReference type="GO" id="GO:0008017">
    <property type="term" value="F:microtubule binding"/>
    <property type="evidence" value="ECO:0007669"/>
    <property type="project" value="InterPro"/>
</dbReference>
<evidence type="ECO:0000256" key="6">
    <source>
        <dbReference type="ARBA" id="ARBA00023212"/>
    </source>
</evidence>
<evidence type="ECO:0000256" key="4">
    <source>
        <dbReference type="ARBA" id="ARBA00022840"/>
    </source>
</evidence>
<evidence type="ECO:0000313" key="11">
    <source>
        <dbReference type="Proteomes" id="UP000189705"/>
    </source>
</evidence>
<dbReference type="InterPro" id="IPR027417">
    <property type="entry name" value="P-loop_NTPase"/>
</dbReference>
<dbReference type="RefSeq" id="XP_025050287.1">
    <property type="nucleotide sequence ID" value="XM_025194502.1"/>
</dbReference>
<evidence type="ECO:0000256" key="9">
    <source>
        <dbReference type="SAM" id="MobiDB-lite"/>
    </source>
</evidence>
<dbReference type="Proteomes" id="UP000189705">
    <property type="component" value="Unplaced"/>
</dbReference>
<feature type="coiled-coil region" evidence="8">
    <location>
        <begin position="427"/>
        <end position="454"/>
    </location>
</feature>
<name>A0A1U7SHX7_ALLSI</name>
<dbReference type="PROSITE" id="PS50067">
    <property type="entry name" value="KINESIN_MOTOR_2"/>
    <property type="match status" value="1"/>
</dbReference>
<dbReference type="GO" id="GO:0007018">
    <property type="term" value="P:microtubule-based movement"/>
    <property type="evidence" value="ECO:0007669"/>
    <property type="project" value="InterPro"/>
</dbReference>
<comment type="similarity">
    <text evidence="7">Belongs to the TRAFAC class myosin-kinesin ATPase superfamily. Kinesin family.</text>
</comment>
<feature type="domain" description="Kinesin motor" evidence="10">
    <location>
        <begin position="20"/>
        <end position="340"/>
    </location>
</feature>
<gene>
    <name evidence="12 13 14" type="primary">KIF22</name>
</gene>
<dbReference type="GO" id="GO:0005524">
    <property type="term" value="F:ATP binding"/>
    <property type="evidence" value="ECO:0007669"/>
    <property type="project" value="UniProtKB-UniRule"/>
</dbReference>
<dbReference type="InterPro" id="IPR001752">
    <property type="entry name" value="Kinesin_motor_dom"/>
</dbReference>
<dbReference type="STRING" id="38654.A0A1U7SHX7"/>
<dbReference type="GO" id="GO:0005875">
    <property type="term" value="C:microtubule associated complex"/>
    <property type="evidence" value="ECO:0007669"/>
    <property type="project" value="TreeGrafter"/>
</dbReference>
<dbReference type="GO" id="GO:0051231">
    <property type="term" value="P:spindle elongation"/>
    <property type="evidence" value="ECO:0007669"/>
    <property type="project" value="TreeGrafter"/>
</dbReference>
<accession>A0A1U7SHX7</accession>
<keyword evidence="6" id="KW-0963">Cytoplasm</keyword>
<dbReference type="Gene3D" id="3.40.850.10">
    <property type="entry name" value="Kinesin motor domain"/>
    <property type="match status" value="1"/>
</dbReference>
<keyword evidence="4 7" id="KW-0067">ATP-binding</keyword>
<dbReference type="SUPFAM" id="SSF47781">
    <property type="entry name" value="RuvA domain 2-like"/>
    <property type="match status" value="1"/>
</dbReference>
<evidence type="ECO:0000256" key="2">
    <source>
        <dbReference type="ARBA" id="ARBA00022701"/>
    </source>
</evidence>
<keyword evidence="5 7" id="KW-0505">Motor protein</keyword>
<feature type="region of interest" description="Disordered" evidence="9">
    <location>
        <begin position="344"/>
        <end position="379"/>
    </location>
</feature>
<keyword evidence="8" id="KW-0175">Coiled coil</keyword>
<organism evidence="12">
    <name type="scientific">Alligator sinensis</name>
    <name type="common">Chinese alligator</name>
    <dbReference type="NCBI Taxonomy" id="38654"/>
    <lineage>
        <taxon>Eukaryota</taxon>
        <taxon>Metazoa</taxon>
        <taxon>Chordata</taxon>
        <taxon>Craniata</taxon>
        <taxon>Vertebrata</taxon>
        <taxon>Euteleostomi</taxon>
        <taxon>Archelosauria</taxon>
        <taxon>Archosauria</taxon>
        <taxon>Crocodylia</taxon>
        <taxon>Alligatoridae</taxon>
        <taxon>Alligatorinae</taxon>
        <taxon>Alligator</taxon>
    </lineage>
</organism>
<evidence type="ECO:0000256" key="5">
    <source>
        <dbReference type="ARBA" id="ARBA00023175"/>
    </source>
</evidence>